<accession>A0A1C6R8D9</accession>
<dbReference type="RefSeq" id="WP_091451182.1">
    <property type="nucleotide sequence ID" value="NZ_FMHU01000001.1"/>
</dbReference>
<proteinExistence type="predicted"/>
<dbReference type="Proteomes" id="UP000198906">
    <property type="component" value="Unassembled WGS sequence"/>
</dbReference>
<keyword evidence="3" id="KW-1185">Reference proteome</keyword>
<evidence type="ECO:0008006" key="4">
    <source>
        <dbReference type="Google" id="ProtNLM"/>
    </source>
</evidence>
<feature type="chain" id="PRO_5038785524" description="Bacteriocin (Lactococcin_972)" evidence="1">
    <location>
        <begin position="26"/>
        <end position="101"/>
    </location>
</feature>
<sequence length="101" mass="10947">MRMFRKALAVTAVAGAFTVSLLAGAAPASAEGTNASGWYTGYGSSSIDWVALQWAENDARWRADLAGFNTYTDCHVSSRHVTKLGEFSYSATVELYCYNFS</sequence>
<gene>
    <name evidence="2" type="ORF">GA0074694_0277</name>
</gene>
<dbReference type="EMBL" id="FMHU01000001">
    <property type="protein sequence ID" value="SCL13343.1"/>
    <property type="molecule type" value="Genomic_DNA"/>
</dbReference>
<feature type="signal peptide" evidence="1">
    <location>
        <begin position="1"/>
        <end position="25"/>
    </location>
</feature>
<name>A0A1C6R8D9_9ACTN</name>
<dbReference type="AlphaFoldDB" id="A0A1C6R8D9"/>
<evidence type="ECO:0000313" key="3">
    <source>
        <dbReference type="Proteomes" id="UP000198906"/>
    </source>
</evidence>
<protein>
    <recommendedName>
        <fullName evidence="4">Bacteriocin (Lactococcin_972)</fullName>
    </recommendedName>
</protein>
<reference evidence="3" key="1">
    <citation type="submission" date="2016-06" db="EMBL/GenBank/DDBJ databases">
        <authorList>
            <person name="Varghese N."/>
        </authorList>
    </citation>
    <scope>NUCLEOTIDE SEQUENCE [LARGE SCALE GENOMIC DNA]</scope>
    <source>
        <strain evidence="3">DSM 46123</strain>
    </source>
</reference>
<evidence type="ECO:0000256" key="1">
    <source>
        <dbReference type="SAM" id="SignalP"/>
    </source>
</evidence>
<organism evidence="2 3">
    <name type="scientific">Micromonospora inyonensis</name>
    <dbReference type="NCBI Taxonomy" id="47866"/>
    <lineage>
        <taxon>Bacteria</taxon>
        <taxon>Bacillati</taxon>
        <taxon>Actinomycetota</taxon>
        <taxon>Actinomycetes</taxon>
        <taxon>Micromonosporales</taxon>
        <taxon>Micromonosporaceae</taxon>
        <taxon>Micromonospora</taxon>
    </lineage>
</organism>
<keyword evidence="1" id="KW-0732">Signal</keyword>
<evidence type="ECO:0000313" key="2">
    <source>
        <dbReference type="EMBL" id="SCL13343.1"/>
    </source>
</evidence>
<dbReference type="STRING" id="47866.GA0074694_0277"/>